<protein>
    <recommendedName>
        <fullName evidence="9">Archaemetzincin-2</fullName>
    </recommendedName>
</protein>
<dbReference type="GO" id="GO:0006508">
    <property type="term" value="P:proteolysis"/>
    <property type="evidence" value="ECO:0007669"/>
    <property type="project" value="UniProtKB-KW"/>
</dbReference>
<evidence type="ECO:0000256" key="1">
    <source>
        <dbReference type="ARBA" id="ARBA00001947"/>
    </source>
</evidence>
<dbReference type="GO" id="GO:0046872">
    <property type="term" value="F:metal ion binding"/>
    <property type="evidence" value="ECO:0007669"/>
    <property type="project" value="UniProtKB-KW"/>
</dbReference>
<dbReference type="AlphaFoldDB" id="A0AAD1UN00"/>
<evidence type="ECO:0000313" key="7">
    <source>
        <dbReference type="EMBL" id="CAI2371732.1"/>
    </source>
</evidence>
<dbReference type="SUPFAM" id="SSF55486">
    <property type="entry name" value="Metalloproteases ('zincins'), catalytic domain"/>
    <property type="match status" value="1"/>
</dbReference>
<evidence type="ECO:0000256" key="4">
    <source>
        <dbReference type="ARBA" id="ARBA00022801"/>
    </source>
</evidence>
<comment type="caution">
    <text evidence="7">The sequence shown here is derived from an EMBL/GenBank/DDBJ whole genome shotgun (WGS) entry which is preliminary data.</text>
</comment>
<dbReference type="Proteomes" id="UP001295684">
    <property type="component" value="Unassembled WGS sequence"/>
</dbReference>
<evidence type="ECO:0000313" key="8">
    <source>
        <dbReference type="Proteomes" id="UP001295684"/>
    </source>
</evidence>
<evidence type="ECO:0000256" key="6">
    <source>
        <dbReference type="ARBA" id="ARBA00023049"/>
    </source>
</evidence>
<keyword evidence="5" id="KW-0862">Zinc</keyword>
<dbReference type="Pfam" id="PF07998">
    <property type="entry name" value="Peptidase_M54"/>
    <property type="match status" value="1"/>
</dbReference>
<evidence type="ECO:0008006" key="9">
    <source>
        <dbReference type="Google" id="ProtNLM"/>
    </source>
</evidence>
<dbReference type="Gene3D" id="3.40.390.10">
    <property type="entry name" value="Collagenase (Catalytic Domain)"/>
    <property type="match status" value="1"/>
</dbReference>
<comment type="cofactor">
    <cofactor evidence="1">
        <name>Zn(2+)</name>
        <dbReference type="ChEBI" id="CHEBI:29105"/>
    </cofactor>
</comment>
<organism evidence="7 8">
    <name type="scientific">Euplotes crassus</name>
    <dbReference type="NCBI Taxonomy" id="5936"/>
    <lineage>
        <taxon>Eukaryota</taxon>
        <taxon>Sar</taxon>
        <taxon>Alveolata</taxon>
        <taxon>Ciliophora</taxon>
        <taxon>Intramacronucleata</taxon>
        <taxon>Spirotrichea</taxon>
        <taxon>Hypotrichia</taxon>
        <taxon>Euplotida</taxon>
        <taxon>Euplotidae</taxon>
        <taxon>Moneuplotes</taxon>
    </lineage>
</organism>
<dbReference type="PANTHER" id="PTHR15910">
    <property type="entry name" value="ARCHAEMETZINCIN"/>
    <property type="match status" value="1"/>
</dbReference>
<keyword evidence="8" id="KW-1185">Reference proteome</keyword>
<evidence type="ECO:0000256" key="5">
    <source>
        <dbReference type="ARBA" id="ARBA00022833"/>
    </source>
</evidence>
<evidence type="ECO:0000256" key="3">
    <source>
        <dbReference type="ARBA" id="ARBA00022723"/>
    </source>
</evidence>
<reference evidence="7" key="1">
    <citation type="submission" date="2023-07" db="EMBL/GenBank/DDBJ databases">
        <authorList>
            <consortium name="AG Swart"/>
            <person name="Singh M."/>
            <person name="Singh A."/>
            <person name="Seah K."/>
            <person name="Emmerich C."/>
        </authorList>
    </citation>
    <scope>NUCLEOTIDE SEQUENCE</scope>
    <source>
        <strain evidence="7">DP1</strain>
    </source>
</reference>
<accession>A0AAD1UN00</accession>
<gene>
    <name evidence="7" type="ORF">ECRASSUSDP1_LOCUS13057</name>
</gene>
<keyword evidence="4" id="KW-0378">Hydrolase</keyword>
<keyword evidence="2" id="KW-0645">Protease</keyword>
<dbReference type="GO" id="GO:0008237">
    <property type="term" value="F:metallopeptidase activity"/>
    <property type="evidence" value="ECO:0007669"/>
    <property type="project" value="UniProtKB-KW"/>
</dbReference>
<sequence>MESCSVKPLKRLPTKKECIKSLGDISKLPKRLQICFEEEDIDQQFIRKKPFSGPDCDTYEWIYRHDTPQQTLAEYHADGPNKVYSNQCKVYLKPQDEKIPEYFLTCCFKYAKAFFHGMHVQLLPCGDWKNLDIKVYEKSYGIQLDSSDIMEKTFYKKPKDTYTYMNIVRDDLSRKGFGYVIGVSNFKSNTGVFSTARYDPEWRKCLSPGDDDEEDEKEEEISYESLVHKQNQFNRLLFRSLKVLAHEITHTFCMPHCPYYECLMNGSNTIIEGKRKPMYLCPVCLRKMQSVIGFDIIERYQKIVEVIEELENPFFEDTLAWYKERLEQVENRAFKEGAYKPYRIVHPEVPLPMKKVVRTVVKKKKPARPGLMPKEEVKKSNTKGKKLTAIQRLIMEKKNKK</sequence>
<dbReference type="PANTHER" id="PTHR15910:SF1">
    <property type="entry name" value="ARCHAEMETZINCIN-2"/>
    <property type="match status" value="1"/>
</dbReference>
<dbReference type="InterPro" id="IPR024079">
    <property type="entry name" value="MetalloPept_cat_dom_sf"/>
</dbReference>
<dbReference type="InterPro" id="IPR012962">
    <property type="entry name" value="Pept_M54_archaemetzincn"/>
</dbReference>
<evidence type="ECO:0000256" key="2">
    <source>
        <dbReference type="ARBA" id="ARBA00022670"/>
    </source>
</evidence>
<keyword evidence="6" id="KW-0482">Metalloprotease</keyword>
<keyword evidence="3" id="KW-0479">Metal-binding</keyword>
<proteinExistence type="predicted"/>
<dbReference type="EMBL" id="CAMPGE010012980">
    <property type="protein sequence ID" value="CAI2371732.1"/>
    <property type="molecule type" value="Genomic_DNA"/>
</dbReference>
<dbReference type="CDD" id="cd11375">
    <property type="entry name" value="Peptidase_M54"/>
    <property type="match status" value="1"/>
</dbReference>
<name>A0AAD1UN00_EUPCR</name>